<proteinExistence type="predicted"/>
<evidence type="ECO:0000313" key="2">
    <source>
        <dbReference type="Proteomes" id="UP000789525"/>
    </source>
</evidence>
<dbReference type="EMBL" id="CAJVPT010042165">
    <property type="protein sequence ID" value="CAG8729497.1"/>
    <property type="molecule type" value="Genomic_DNA"/>
</dbReference>
<accession>A0ACA9PZH1</accession>
<reference evidence="1" key="1">
    <citation type="submission" date="2021-06" db="EMBL/GenBank/DDBJ databases">
        <authorList>
            <person name="Kallberg Y."/>
            <person name="Tangrot J."/>
            <person name="Rosling A."/>
        </authorList>
    </citation>
    <scope>NUCLEOTIDE SEQUENCE</scope>
    <source>
        <strain evidence="1">CL356</strain>
    </source>
</reference>
<comment type="caution">
    <text evidence="1">The sequence shown here is derived from an EMBL/GenBank/DDBJ whole genome shotgun (WGS) entry which is preliminary data.</text>
</comment>
<keyword evidence="2" id="KW-1185">Reference proteome</keyword>
<gene>
    <name evidence="1" type="ORF">ACOLOM_LOCUS11551</name>
</gene>
<organism evidence="1 2">
    <name type="scientific">Acaulospora colombiana</name>
    <dbReference type="NCBI Taxonomy" id="27376"/>
    <lineage>
        <taxon>Eukaryota</taxon>
        <taxon>Fungi</taxon>
        <taxon>Fungi incertae sedis</taxon>
        <taxon>Mucoromycota</taxon>
        <taxon>Glomeromycotina</taxon>
        <taxon>Glomeromycetes</taxon>
        <taxon>Diversisporales</taxon>
        <taxon>Acaulosporaceae</taxon>
        <taxon>Acaulospora</taxon>
    </lineage>
</organism>
<dbReference type="Proteomes" id="UP000789525">
    <property type="component" value="Unassembled WGS sequence"/>
</dbReference>
<protein>
    <submittedName>
        <fullName evidence="1">9438_t:CDS:1</fullName>
    </submittedName>
</protein>
<name>A0ACA9PZH1_9GLOM</name>
<evidence type="ECO:0000313" key="1">
    <source>
        <dbReference type="EMBL" id="CAG8729497.1"/>
    </source>
</evidence>
<sequence length="107" mass="11417">MRAVLVDNNRQGAEKLYVGEAPTPKLDSGEVLVKIKAFGLNRMDILQREGQYPVPPGASQILGVEFSGIVEELGPDTGKWKVGDEVLGLATGVSGFKQLILPSKLLG</sequence>